<evidence type="ECO:0000259" key="1">
    <source>
        <dbReference type="Pfam" id="PF07969"/>
    </source>
</evidence>
<dbReference type="Proteomes" id="UP000216311">
    <property type="component" value="Unassembled WGS sequence"/>
</dbReference>
<organism evidence="2 3">
    <name type="scientific">Enemella dayhoffiae</name>
    <dbReference type="NCBI Taxonomy" id="2016507"/>
    <lineage>
        <taxon>Bacteria</taxon>
        <taxon>Bacillati</taxon>
        <taxon>Actinomycetota</taxon>
        <taxon>Actinomycetes</taxon>
        <taxon>Propionibacteriales</taxon>
        <taxon>Propionibacteriaceae</taxon>
        <taxon>Enemella</taxon>
    </lineage>
</organism>
<dbReference type="InterPro" id="IPR011059">
    <property type="entry name" value="Metal-dep_hydrolase_composite"/>
</dbReference>
<dbReference type="GO" id="GO:0016810">
    <property type="term" value="F:hydrolase activity, acting on carbon-nitrogen (but not peptide) bonds"/>
    <property type="evidence" value="ECO:0007669"/>
    <property type="project" value="InterPro"/>
</dbReference>
<keyword evidence="3" id="KW-1185">Reference proteome</keyword>
<comment type="caution">
    <text evidence="2">The sequence shown here is derived from an EMBL/GenBank/DDBJ whole genome shotgun (WGS) entry which is preliminary data.</text>
</comment>
<sequence>MTRWLLLDAELGQRRVDVLIDGDRVAAVRPHRDHDHHADHDQEGWTATVVDAGGGCLLPGLADHHLHLLATARFRESVDVSAGLSALQQAPGDGWIRGVGAANELTRADLDQLNLDRPIRVQHRSGALWTLSSKALEQLRAHPAYPEPVSDTERRTGQFHRAEDRLRALLPDQALPDLSALSRELAARGVTTIMDATPGLHRHLISGQRLSQRVHTMGPDGEGPVKLVLSEHDLPDPAAFTARVAAAHADGRPVAVHRVTLDALVIARQAFETAGIVPGDRVEHAAICDDDTAAWLGSNGIVVSTQPTLLARRGDDYLVRVEPFAQPWLWRYAGLVVAGVVVLPSSDAPHGDPDPCQTVTAAALRRAPSGAVLNPGERVPVSEVLAGFARNPLRPWESPRRVAAGEAADLCLLDRSWAEAVADPAAVGVRGSWLAGRRIHPSPPAAAQID</sequence>
<keyword evidence="2" id="KW-0378">Hydrolase</keyword>
<dbReference type="Pfam" id="PF07969">
    <property type="entry name" value="Amidohydro_3"/>
    <property type="match status" value="1"/>
</dbReference>
<dbReference type="Gene3D" id="3.10.310.70">
    <property type="match status" value="1"/>
</dbReference>
<reference evidence="2 3" key="1">
    <citation type="submission" date="2017-07" db="EMBL/GenBank/DDBJ databases">
        <title>Draft whole genome sequences of clinical Proprionibacteriaceae strains.</title>
        <authorList>
            <person name="Bernier A.-M."/>
            <person name="Bernard K."/>
            <person name="Domingo M.-C."/>
        </authorList>
    </citation>
    <scope>NUCLEOTIDE SEQUENCE [LARGE SCALE GENOMIC DNA]</scope>
    <source>
        <strain evidence="2 3">NML 130396</strain>
    </source>
</reference>
<dbReference type="OrthoDB" id="3238066at2"/>
<dbReference type="PANTHER" id="PTHR22642:SF2">
    <property type="entry name" value="PROTEIN LONG AFTER FAR-RED 3"/>
    <property type="match status" value="1"/>
</dbReference>
<dbReference type="Gene3D" id="3.20.20.140">
    <property type="entry name" value="Metal-dependent hydrolases"/>
    <property type="match status" value="2"/>
</dbReference>
<name>A0A255H924_9ACTN</name>
<dbReference type="EMBL" id="NMVQ01000006">
    <property type="protein sequence ID" value="OYO23922.1"/>
    <property type="molecule type" value="Genomic_DNA"/>
</dbReference>
<dbReference type="PANTHER" id="PTHR22642">
    <property type="entry name" value="IMIDAZOLONEPROPIONASE"/>
    <property type="match status" value="1"/>
</dbReference>
<gene>
    <name evidence="2" type="ORF">CGZ93_05245</name>
</gene>
<dbReference type="SUPFAM" id="SSF51338">
    <property type="entry name" value="Composite domain of metallo-dependent hydrolases"/>
    <property type="match status" value="1"/>
</dbReference>
<dbReference type="SUPFAM" id="SSF51556">
    <property type="entry name" value="Metallo-dependent hydrolases"/>
    <property type="match status" value="1"/>
</dbReference>
<proteinExistence type="predicted"/>
<dbReference type="Gene3D" id="2.30.40.10">
    <property type="entry name" value="Urease, subunit C, domain 1"/>
    <property type="match status" value="2"/>
</dbReference>
<feature type="domain" description="Amidohydrolase 3" evidence="1">
    <location>
        <begin position="49"/>
        <end position="439"/>
    </location>
</feature>
<protein>
    <submittedName>
        <fullName evidence="2">Amidohydrolase</fullName>
    </submittedName>
</protein>
<accession>A0A255H924</accession>
<dbReference type="AlphaFoldDB" id="A0A255H924"/>
<dbReference type="InterPro" id="IPR032466">
    <property type="entry name" value="Metal_Hydrolase"/>
</dbReference>
<evidence type="ECO:0000313" key="3">
    <source>
        <dbReference type="Proteomes" id="UP000216311"/>
    </source>
</evidence>
<evidence type="ECO:0000313" key="2">
    <source>
        <dbReference type="EMBL" id="OYO23922.1"/>
    </source>
</evidence>
<dbReference type="RefSeq" id="WP_094363104.1">
    <property type="nucleotide sequence ID" value="NZ_NMVQ01000006.1"/>
</dbReference>
<dbReference type="InterPro" id="IPR013108">
    <property type="entry name" value="Amidohydro_3"/>
</dbReference>